<protein>
    <submittedName>
        <fullName evidence="1">Uncharacterized protein</fullName>
    </submittedName>
</protein>
<proteinExistence type="predicted"/>
<dbReference type="AlphaFoldDB" id="A0A0A9B366"/>
<name>A0A0A9B366_ARUDO</name>
<evidence type="ECO:0000313" key="1">
    <source>
        <dbReference type="EMBL" id="JAD57816.1"/>
    </source>
</evidence>
<organism evidence="1">
    <name type="scientific">Arundo donax</name>
    <name type="common">Giant reed</name>
    <name type="synonym">Donax arundinaceus</name>
    <dbReference type="NCBI Taxonomy" id="35708"/>
    <lineage>
        <taxon>Eukaryota</taxon>
        <taxon>Viridiplantae</taxon>
        <taxon>Streptophyta</taxon>
        <taxon>Embryophyta</taxon>
        <taxon>Tracheophyta</taxon>
        <taxon>Spermatophyta</taxon>
        <taxon>Magnoliopsida</taxon>
        <taxon>Liliopsida</taxon>
        <taxon>Poales</taxon>
        <taxon>Poaceae</taxon>
        <taxon>PACMAD clade</taxon>
        <taxon>Arundinoideae</taxon>
        <taxon>Arundineae</taxon>
        <taxon>Arundo</taxon>
    </lineage>
</organism>
<sequence length="28" mass="3211">MSFSEPVHQRRSIVCHICSEFCLVLDSS</sequence>
<reference evidence="1" key="1">
    <citation type="submission" date="2014-09" db="EMBL/GenBank/DDBJ databases">
        <authorList>
            <person name="Magalhaes I.L.F."/>
            <person name="Oliveira U."/>
            <person name="Santos F.R."/>
            <person name="Vidigal T.H.D.A."/>
            <person name="Brescovit A.D."/>
            <person name="Santos A.J."/>
        </authorList>
    </citation>
    <scope>NUCLEOTIDE SEQUENCE</scope>
    <source>
        <tissue evidence="1">Shoot tissue taken approximately 20 cm above the soil surface</tissue>
    </source>
</reference>
<reference evidence="1" key="2">
    <citation type="journal article" date="2015" name="Data Brief">
        <title>Shoot transcriptome of the giant reed, Arundo donax.</title>
        <authorList>
            <person name="Barrero R.A."/>
            <person name="Guerrero F.D."/>
            <person name="Moolhuijzen P."/>
            <person name="Goolsby J.A."/>
            <person name="Tidwell J."/>
            <person name="Bellgard S.E."/>
            <person name="Bellgard M.I."/>
        </authorList>
    </citation>
    <scope>NUCLEOTIDE SEQUENCE</scope>
    <source>
        <tissue evidence="1">Shoot tissue taken approximately 20 cm above the soil surface</tissue>
    </source>
</reference>
<accession>A0A0A9B366</accession>
<dbReference type="EMBL" id="GBRH01240079">
    <property type="protein sequence ID" value="JAD57816.1"/>
    <property type="molecule type" value="Transcribed_RNA"/>
</dbReference>